<keyword evidence="2" id="KW-1185">Reference proteome</keyword>
<gene>
    <name evidence="1" type="ORF">Dsin_017093</name>
</gene>
<evidence type="ECO:0000313" key="2">
    <source>
        <dbReference type="Proteomes" id="UP001281410"/>
    </source>
</evidence>
<dbReference type="AlphaFoldDB" id="A0AAE0AFN5"/>
<dbReference type="Proteomes" id="UP001281410">
    <property type="component" value="Unassembled WGS sequence"/>
</dbReference>
<organism evidence="1 2">
    <name type="scientific">Dipteronia sinensis</name>
    <dbReference type="NCBI Taxonomy" id="43782"/>
    <lineage>
        <taxon>Eukaryota</taxon>
        <taxon>Viridiplantae</taxon>
        <taxon>Streptophyta</taxon>
        <taxon>Embryophyta</taxon>
        <taxon>Tracheophyta</taxon>
        <taxon>Spermatophyta</taxon>
        <taxon>Magnoliopsida</taxon>
        <taxon>eudicotyledons</taxon>
        <taxon>Gunneridae</taxon>
        <taxon>Pentapetalae</taxon>
        <taxon>rosids</taxon>
        <taxon>malvids</taxon>
        <taxon>Sapindales</taxon>
        <taxon>Sapindaceae</taxon>
        <taxon>Hippocastanoideae</taxon>
        <taxon>Acereae</taxon>
        <taxon>Dipteronia</taxon>
    </lineage>
</organism>
<dbReference type="EMBL" id="JANJYJ010000005">
    <property type="protein sequence ID" value="KAK3212387.1"/>
    <property type="molecule type" value="Genomic_DNA"/>
</dbReference>
<proteinExistence type="predicted"/>
<reference evidence="1" key="1">
    <citation type="journal article" date="2023" name="Plant J.">
        <title>Genome sequences and population genomics provide insights into the demographic history, inbreeding, and mutation load of two 'living fossil' tree species of Dipteronia.</title>
        <authorList>
            <person name="Feng Y."/>
            <person name="Comes H.P."/>
            <person name="Chen J."/>
            <person name="Zhu S."/>
            <person name="Lu R."/>
            <person name="Zhang X."/>
            <person name="Li P."/>
            <person name="Qiu J."/>
            <person name="Olsen K.M."/>
            <person name="Qiu Y."/>
        </authorList>
    </citation>
    <scope>NUCLEOTIDE SEQUENCE</scope>
    <source>
        <strain evidence="1">NBL</strain>
    </source>
</reference>
<accession>A0AAE0AFN5</accession>
<comment type="caution">
    <text evidence="1">The sequence shown here is derived from an EMBL/GenBank/DDBJ whole genome shotgun (WGS) entry which is preliminary data.</text>
</comment>
<evidence type="ECO:0000313" key="1">
    <source>
        <dbReference type="EMBL" id="KAK3212387.1"/>
    </source>
</evidence>
<name>A0AAE0AFN5_9ROSI</name>
<sequence>MVEIPKVQQLTLQLTLNLILKINFGCQYESNVQPNVELNYDHVGDRPRGSAPDMSGTSHVLKYVNLSASDNQSTWVIPGSSVYSFGQVNNTMRSCEPNRLIYKGQYFPKKKSDLKRLVGLHAMRENFEWKVKRSNKSVLHLLCKIDNSKWKLRSVRRDECTYFQVRSFESKHNCPLEKVHQRHRQVSAVIIGEVIASRL</sequence>
<protein>
    <submittedName>
        <fullName evidence="1">Uncharacterized protein</fullName>
    </submittedName>
</protein>